<sequence length="322" mass="32816">MTPDPDSLRSPVLLRAAACGAAIALALPLTGCMPGLGLGLGTKPDLAATVEGILAEVPHESVGAIAVDRNLVALTLVTADGPVVASREGRRDVVVQDLPEPLSWAVHGDAADQDLDAAALQSRMDALDCPDGAVGRSTATIGGAILQSAGCGPFDPSFEQAFIDGDEVPRLETWDVAAIDTVLSEARAIHGAEATEIEFTAAADGEGISATLLSAPQTRPDGSACVVRSTRRDSAPGAPHEILEHGLCEQSSSLSEGPVSLERVSGSTLDTALGLAEQEHGIPRDAVGSFRLMTKGGAPSLQVTPFPGATDDPSSVDIPLTV</sequence>
<evidence type="ECO:0000313" key="2">
    <source>
        <dbReference type="Proteomes" id="UP000195981"/>
    </source>
</evidence>
<accession>A0A1X6WYR4</accession>
<evidence type="ECO:0000313" key="1">
    <source>
        <dbReference type="EMBL" id="SLM90977.1"/>
    </source>
</evidence>
<keyword evidence="2" id="KW-1185">Reference proteome</keyword>
<gene>
    <name evidence="1" type="ORF">FM110_05960</name>
</gene>
<proteinExistence type="predicted"/>
<organism evidence="1 2">
    <name type="scientific">Brachybacterium nesterenkovii</name>
    <dbReference type="NCBI Taxonomy" id="47847"/>
    <lineage>
        <taxon>Bacteria</taxon>
        <taxon>Bacillati</taxon>
        <taxon>Actinomycetota</taxon>
        <taxon>Actinomycetes</taxon>
        <taxon>Micrococcales</taxon>
        <taxon>Dermabacteraceae</taxon>
        <taxon>Brachybacterium</taxon>
    </lineage>
</organism>
<dbReference type="RefSeq" id="WP_087103587.1">
    <property type="nucleotide sequence ID" value="NZ_FWFG01000052.1"/>
</dbReference>
<dbReference type="EMBL" id="FWFG01000052">
    <property type="protein sequence ID" value="SLM90977.1"/>
    <property type="molecule type" value="Genomic_DNA"/>
</dbReference>
<reference evidence="1 2" key="1">
    <citation type="submission" date="2017-02" db="EMBL/GenBank/DDBJ databases">
        <authorList>
            <person name="Peterson S.W."/>
        </authorList>
    </citation>
    <scope>NUCLEOTIDE SEQUENCE [LARGE SCALE GENOMIC DNA]</scope>
    <source>
        <strain evidence="1 2">CIP104813</strain>
    </source>
</reference>
<dbReference type="AlphaFoldDB" id="A0A1X6WYR4"/>
<protein>
    <submittedName>
        <fullName evidence="1">Uncharacterized protein</fullName>
    </submittedName>
</protein>
<name>A0A1X6WYR4_9MICO</name>
<dbReference type="Proteomes" id="UP000195981">
    <property type="component" value="Unassembled WGS sequence"/>
</dbReference>